<evidence type="ECO:0000313" key="2">
    <source>
        <dbReference type="EMBL" id="GGU84848.1"/>
    </source>
</evidence>
<protein>
    <submittedName>
        <fullName evidence="2">Uncharacterized protein</fullName>
    </submittedName>
</protein>
<proteinExistence type="predicted"/>
<dbReference type="EMBL" id="BMUB01000009">
    <property type="protein sequence ID" value="GGU84848.1"/>
    <property type="molecule type" value="Genomic_DNA"/>
</dbReference>
<feature type="compositionally biased region" description="Low complexity" evidence="1">
    <location>
        <begin position="115"/>
        <end position="125"/>
    </location>
</feature>
<dbReference type="AlphaFoldDB" id="A0A8H9LV78"/>
<reference evidence="2" key="2">
    <citation type="submission" date="2020-09" db="EMBL/GenBank/DDBJ databases">
        <authorList>
            <person name="Sun Q."/>
            <person name="Ohkuma M."/>
        </authorList>
    </citation>
    <scope>NUCLEOTIDE SEQUENCE</scope>
    <source>
        <strain evidence="2">JCM 4434</strain>
    </source>
</reference>
<reference evidence="2" key="1">
    <citation type="journal article" date="2014" name="Int. J. Syst. Evol. Microbiol.">
        <title>Complete genome sequence of Corynebacterium casei LMG S-19264T (=DSM 44701T), isolated from a smear-ripened cheese.</title>
        <authorList>
            <consortium name="US DOE Joint Genome Institute (JGI-PGF)"/>
            <person name="Walter F."/>
            <person name="Albersmeier A."/>
            <person name="Kalinowski J."/>
            <person name="Ruckert C."/>
        </authorList>
    </citation>
    <scope>NUCLEOTIDE SEQUENCE</scope>
    <source>
        <strain evidence="2">JCM 4434</strain>
    </source>
</reference>
<dbReference type="Proteomes" id="UP000610124">
    <property type="component" value="Unassembled WGS sequence"/>
</dbReference>
<name>A0A8H9LV78_KITAU</name>
<comment type="caution">
    <text evidence="2">The sequence shown here is derived from an EMBL/GenBank/DDBJ whole genome shotgun (WGS) entry which is preliminary data.</text>
</comment>
<organism evidence="2 3">
    <name type="scientific">Kitasatospora aureofaciens</name>
    <name type="common">Streptomyces aureofaciens</name>
    <dbReference type="NCBI Taxonomy" id="1894"/>
    <lineage>
        <taxon>Bacteria</taxon>
        <taxon>Bacillati</taxon>
        <taxon>Actinomycetota</taxon>
        <taxon>Actinomycetes</taxon>
        <taxon>Kitasatosporales</taxon>
        <taxon>Streptomycetaceae</taxon>
        <taxon>Kitasatospora</taxon>
    </lineage>
</organism>
<accession>A0A8H9LV78</accession>
<evidence type="ECO:0000256" key="1">
    <source>
        <dbReference type="SAM" id="MobiDB-lite"/>
    </source>
</evidence>
<gene>
    <name evidence="2" type="ORF">GCM10010502_41080</name>
</gene>
<evidence type="ECO:0000313" key="3">
    <source>
        <dbReference type="Proteomes" id="UP000610124"/>
    </source>
</evidence>
<sequence length="139" mass="14967">MRRSGTPRVELSQAAGTLAVMDEDALVERLRRHRRAAPGHHRATAPVLLVDLNDETDPSRADSPSLARWLTDRLDGRVWWEEEVMLAGEGEMLPPWPAAALASLANGLERQVSCRRPAPGTRTRVPAPPGPAGGAGAGR</sequence>
<feature type="region of interest" description="Disordered" evidence="1">
    <location>
        <begin position="115"/>
        <end position="139"/>
    </location>
</feature>